<keyword evidence="3" id="KW-1185">Reference proteome</keyword>
<dbReference type="EMBL" id="FWWU01000005">
    <property type="protein sequence ID" value="SMB81332.1"/>
    <property type="molecule type" value="Genomic_DNA"/>
</dbReference>
<dbReference type="Gene3D" id="3.10.490.10">
    <property type="entry name" value="Gamma-glutamyl cyclotransferase-like"/>
    <property type="match status" value="1"/>
</dbReference>
<dbReference type="InterPro" id="IPR010982">
    <property type="entry name" value="Lambda_DNA-bd_dom_sf"/>
</dbReference>
<dbReference type="AlphaFoldDB" id="A0A1W1UJV7"/>
<name>A0A1W1UJV7_9DEIO</name>
<dbReference type="GO" id="GO:0003677">
    <property type="term" value="F:DNA binding"/>
    <property type="evidence" value="ECO:0007669"/>
    <property type="project" value="InterPro"/>
</dbReference>
<dbReference type="SMART" id="SM00530">
    <property type="entry name" value="HTH_XRE"/>
    <property type="match status" value="1"/>
</dbReference>
<dbReference type="Pfam" id="PF06094">
    <property type="entry name" value="GGACT"/>
    <property type="match status" value="1"/>
</dbReference>
<dbReference type="PROSITE" id="PS50943">
    <property type="entry name" value="HTH_CROC1"/>
    <property type="match status" value="1"/>
</dbReference>
<dbReference type="Gene3D" id="1.10.260.40">
    <property type="entry name" value="lambda repressor-like DNA-binding domains"/>
    <property type="match status" value="1"/>
</dbReference>
<evidence type="ECO:0000313" key="2">
    <source>
        <dbReference type="EMBL" id="SMB81332.1"/>
    </source>
</evidence>
<dbReference type="STRING" id="695939.SAMN00790413_04543"/>
<sequence>MSAFLDGQVLKERREEQKKTLDQVAQLAGVTRQYVSSVENNKVQLIPAGVQRITEAVGLGIRFSEPSESDSPLHFFTYGTMKPGFSRAGVVAATNPLGYQRALLAGFAMYDTNWGYPGLVRTRKATDLVDGFIYRYTPQTMGKALKVFDVIEGVDDTPPLFTRHQTVAITSDPRDDQADLAVPCWVYLIARSTAKMRLIKDGVWTKKGRD</sequence>
<dbReference type="Proteomes" id="UP000192582">
    <property type="component" value="Unassembled WGS sequence"/>
</dbReference>
<evidence type="ECO:0000313" key="3">
    <source>
        <dbReference type="Proteomes" id="UP000192582"/>
    </source>
</evidence>
<gene>
    <name evidence="2" type="ORF">SAMN00790413_04543</name>
</gene>
<dbReference type="InterPro" id="IPR001387">
    <property type="entry name" value="Cro/C1-type_HTH"/>
</dbReference>
<keyword evidence="2" id="KW-0808">Transferase</keyword>
<proteinExistence type="predicted"/>
<organism evidence="2 3">
    <name type="scientific">Deinococcus hopiensis KR-140</name>
    <dbReference type="NCBI Taxonomy" id="695939"/>
    <lineage>
        <taxon>Bacteria</taxon>
        <taxon>Thermotogati</taxon>
        <taxon>Deinococcota</taxon>
        <taxon>Deinococci</taxon>
        <taxon>Deinococcales</taxon>
        <taxon>Deinococcaceae</taxon>
        <taxon>Deinococcus</taxon>
    </lineage>
</organism>
<dbReference type="SUPFAM" id="SSF110857">
    <property type="entry name" value="Gamma-glutamyl cyclotransferase-like"/>
    <property type="match status" value="1"/>
</dbReference>
<dbReference type="OrthoDB" id="8538589at2"/>
<evidence type="ECO:0000259" key="1">
    <source>
        <dbReference type="PROSITE" id="PS50943"/>
    </source>
</evidence>
<dbReference type="CDD" id="cd00093">
    <property type="entry name" value="HTH_XRE"/>
    <property type="match status" value="1"/>
</dbReference>
<dbReference type="InterPro" id="IPR036568">
    <property type="entry name" value="GGCT-like_sf"/>
</dbReference>
<protein>
    <submittedName>
        <fullName evidence="2">Uncharacterized conserved protein YtfP, gamma-glutamylcyclotransferase (GGCT)/AIG2-like family</fullName>
    </submittedName>
</protein>
<dbReference type="Pfam" id="PF01381">
    <property type="entry name" value="HTH_3"/>
    <property type="match status" value="1"/>
</dbReference>
<dbReference type="SUPFAM" id="SSF47413">
    <property type="entry name" value="lambda repressor-like DNA-binding domains"/>
    <property type="match status" value="1"/>
</dbReference>
<reference evidence="2 3" key="1">
    <citation type="submission" date="2017-04" db="EMBL/GenBank/DDBJ databases">
        <authorList>
            <person name="Afonso C.L."/>
            <person name="Miller P.J."/>
            <person name="Scott M.A."/>
            <person name="Spackman E."/>
            <person name="Goraichik I."/>
            <person name="Dimitrov K.M."/>
            <person name="Suarez D.L."/>
            <person name="Swayne D.E."/>
        </authorList>
    </citation>
    <scope>NUCLEOTIDE SEQUENCE [LARGE SCALE GENOMIC DNA]</scope>
    <source>
        <strain evidence="2 3">KR-140</strain>
    </source>
</reference>
<dbReference type="InterPro" id="IPR009288">
    <property type="entry name" value="AIG2-like_dom"/>
</dbReference>
<dbReference type="GO" id="GO:0016740">
    <property type="term" value="F:transferase activity"/>
    <property type="evidence" value="ECO:0007669"/>
    <property type="project" value="UniProtKB-KW"/>
</dbReference>
<feature type="domain" description="HTH cro/C1-type" evidence="1">
    <location>
        <begin position="10"/>
        <end position="42"/>
    </location>
</feature>
<accession>A0A1W1UJV7</accession>
<dbReference type="RefSeq" id="WP_084045907.1">
    <property type="nucleotide sequence ID" value="NZ_FWWU01000005.1"/>
</dbReference>